<feature type="domain" description="HTH tetR-type" evidence="2">
    <location>
        <begin position="8"/>
        <end position="68"/>
    </location>
</feature>
<dbReference type="GO" id="GO:0003677">
    <property type="term" value="F:DNA binding"/>
    <property type="evidence" value="ECO:0007669"/>
    <property type="project" value="UniProtKB-KW"/>
</dbReference>
<protein>
    <submittedName>
        <fullName evidence="3">Transcriptional regulator, tetr family</fullName>
    </submittedName>
</protein>
<dbReference type="PROSITE" id="PS50977">
    <property type="entry name" value="HTH_TETR_2"/>
    <property type="match status" value="1"/>
</dbReference>
<dbReference type="SUPFAM" id="SSF46689">
    <property type="entry name" value="Homeodomain-like"/>
    <property type="match status" value="1"/>
</dbReference>
<dbReference type="InterPro" id="IPR023772">
    <property type="entry name" value="DNA-bd_HTH_TetR-type_CS"/>
</dbReference>
<evidence type="ECO:0000256" key="1">
    <source>
        <dbReference type="ARBA" id="ARBA00023125"/>
    </source>
</evidence>
<reference evidence="3" key="1">
    <citation type="journal article" date="2015" name="Proc. Natl. Acad. Sci. U.S.A.">
        <title>Networks of energetic and metabolic interactions define dynamics in microbial communities.</title>
        <authorList>
            <person name="Embree M."/>
            <person name="Liu J.K."/>
            <person name="Al-Bassam M.M."/>
            <person name="Zengler K."/>
        </authorList>
    </citation>
    <scope>NUCLEOTIDE SEQUENCE</scope>
</reference>
<evidence type="ECO:0000313" key="3">
    <source>
        <dbReference type="EMBL" id="KUG05176.1"/>
    </source>
</evidence>
<proteinExistence type="predicted"/>
<dbReference type="Gene3D" id="1.10.357.10">
    <property type="entry name" value="Tetracycline Repressor, domain 2"/>
    <property type="match status" value="1"/>
</dbReference>
<dbReference type="PRINTS" id="PR00455">
    <property type="entry name" value="HTHTETR"/>
</dbReference>
<dbReference type="PROSITE" id="PS01081">
    <property type="entry name" value="HTH_TETR_1"/>
    <property type="match status" value="1"/>
</dbReference>
<dbReference type="PANTHER" id="PTHR43479">
    <property type="entry name" value="ACREF/ENVCD OPERON REPRESSOR-RELATED"/>
    <property type="match status" value="1"/>
</dbReference>
<accession>A0A0W8E984</accession>
<keyword evidence="1" id="KW-0238">DNA-binding</keyword>
<organism evidence="3">
    <name type="scientific">hydrocarbon metagenome</name>
    <dbReference type="NCBI Taxonomy" id="938273"/>
    <lineage>
        <taxon>unclassified sequences</taxon>
        <taxon>metagenomes</taxon>
        <taxon>ecological metagenomes</taxon>
    </lineage>
</organism>
<gene>
    <name evidence="3" type="ORF">ASZ90_017403</name>
</gene>
<dbReference type="InterPro" id="IPR050624">
    <property type="entry name" value="HTH-type_Tx_Regulator"/>
</dbReference>
<dbReference type="InterPro" id="IPR009057">
    <property type="entry name" value="Homeodomain-like_sf"/>
</dbReference>
<dbReference type="PANTHER" id="PTHR43479:SF11">
    <property type="entry name" value="ACREF_ENVCD OPERON REPRESSOR-RELATED"/>
    <property type="match status" value="1"/>
</dbReference>
<dbReference type="AlphaFoldDB" id="A0A0W8E984"/>
<dbReference type="Pfam" id="PF00440">
    <property type="entry name" value="TetR_N"/>
    <property type="match status" value="1"/>
</dbReference>
<name>A0A0W8E984_9ZZZZ</name>
<sequence>MRRPEEYTSTKKKIIEAALNIISNEGLCNVTIRKLASLAGVNVAAINYHFGSKEQLINQALLSITEQLENSFEVLKNEDLLPEERLKYFLDGYTNTMLTYPVIIKNFIMQSITEYQISGEYEAFIKEQGYDLIKNTLKQIRPEDSETIVEMRIMQLFGGLAFPVLVANRTIALKDFDYSHEDVRSQYIDIMMKYICR</sequence>
<dbReference type="EMBL" id="LNQE01001825">
    <property type="protein sequence ID" value="KUG05176.1"/>
    <property type="molecule type" value="Genomic_DNA"/>
</dbReference>
<evidence type="ECO:0000259" key="2">
    <source>
        <dbReference type="PROSITE" id="PS50977"/>
    </source>
</evidence>
<dbReference type="InterPro" id="IPR001647">
    <property type="entry name" value="HTH_TetR"/>
</dbReference>
<comment type="caution">
    <text evidence="3">The sequence shown here is derived from an EMBL/GenBank/DDBJ whole genome shotgun (WGS) entry which is preliminary data.</text>
</comment>